<evidence type="ECO:0000256" key="1">
    <source>
        <dbReference type="ARBA" id="ARBA00004429"/>
    </source>
</evidence>
<evidence type="ECO:0000256" key="5">
    <source>
        <dbReference type="ARBA" id="ARBA00022692"/>
    </source>
</evidence>
<dbReference type="GO" id="GO:0005886">
    <property type="term" value="C:plasma membrane"/>
    <property type="evidence" value="ECO:0007669"/>
    <property type="project" value="UniProtKB-SubCell"/>
</dbReference>
<evidence type="ECO:0000256" key="4">
    <source>
        <dbReference type="ARBA" id="ARBA00022519"/>
    </source>
</evidence>
<evidence type="ECO:0000313" key="10">
    <source>
        <dbReference type="EMBL" id="MBC5783192.1"/>
    </source>
</evidence>
<protein>
    <submittedName>
        <fullName evidence="10">YeeE/YedE family protein</fullName>
    </submittedName>
</protein>
<keyword evidence="3" id="KW-1003">Cell membrane</keyword>
<evidence type="ECO:0000256" key="6">
    <source>
        <dbReference type="ARBA" id="ARBA00022989"/>
    </source>
</evidence>
<feature type="transmembrane region" description="Helical" evidence="9">
    <location>
        <begin position="138"/>
        <end position="156"/>
    </location>
</feature>
<dbReference type="PANTHER" id="PTHR30574:SF1">
    <property type="entry name" value="SULPHUR TRANSPORT DOMAIN-CONTAINING PROTEIN"/>
    <property type="match status" value="1"/>
</dbReference>
<evidence type="ECO:0000256" key="8">
    <source>
        <dbReference type="ARBA" id="ARBA00035655"/>
    </source>
</evidence>
<sequence length="159" mass="16381">MRRRRRAASPNRRSSPLIDWNHFTPWASLAGGVLLGVASAAFILFNGRILGISGIVGGLLGPKPGDAGWRIAFLLGMLAAPFTFALLAPAGFLAAPRIDAGYGALVAAGLLVGFGTRHGSGCTSGHGVCGLSRLSPRSLVATLAFMAAGFLTVFLVRHA</sequence>
<evidence type="ECO:0000313" key="11">
    <source>
        <dbReference type="Proteomes" id="UP000608513"/>
    </source>
</evidence>
<dbReference type="Pfam" id="PF04143">
    <property type="entry name" value="Sulf_transp"/>
    <property type="match status" value="1"/>
</dbReference>
<keyword evidence="2" id="KW-0813">Transport</keyword>
<comment type="similarity">
    <text evidence="8">Belongs to the TsuA/YedE (TC 9.B.102) family.</text>
</comment>
<dbReference type="EMBL" id="JACORT010000003">
    <property type="protein sequence ID" value="MBC5783192.1"/>
    <property type="molecule type" value="Genomic_DNA"/>
</dbReference>
<organism evidence="10 11">
    <name type="scientific">Ramlibacter cellulosilyticus</name>
    <dbReference type="NCBI Taxonomy" id="2764187"/>
    <lineage>
        <taxon>Bacteria</taxon>
        <taxon>Pseudomonadati</taxon>
        <taxon>Pseudomonadota</taxon>
        <taxon>Betaproteobacteria</taxon>
        <taxon>Burkholderiales</taxon>
        <taxon>Comamonadaceae</taxon>
        <taxon>Ramlibacter</taxon>
    </lineage>
</organism>
<feature type="transmembrane region" description="Helical" evidence="9">
    <location>
        <begin position="100"/>
        <end position="118"/>
    </location>
</feature>
<dbReference type="AlphaFoldDB" id="A0A923SEQ9"/>
<proteinExistence type="inferred from homology"/>
<dbReference type="PANTHER" id="PTHR30574">
    <property type="entry name" value="INNER MEMBRANE PROTEIN YEDE"/>
    <property type="match status" value="1"/>
</dbReference>
<reference evidence="10" key="1">
    <citation type="submission" date="2020-08" db="EMBL/GenBank/DDBJ databases">
        <title>Ramlibacter sp. USB13 16S ribosomal RNA gene genome sequencing and assembly.</title>
        <authorList>
            <person name="Kang M."/>
        </authorList>
    </citation>
    <scope>NUCLEOTIDE SEQUENCE</scope>
    <source>
        <strain evidence="10">USB13</strain>
    </source>
</reference>
<accession>A0A923SEQ9</accession>
<comment type="caution">
    <text evidence="10">The sequence shown here is derived from an EMBL/GenBank/DDBJ whole genome shotgun (WGS) entry which is preliminary data.</text>
</comment>
<keyword evidence="6 9" id="KW-1133">Transmembrane helix</keyword>
<evidence type="ECO:0000256" key="2">
    <source>
        <dbReference type="ARBA" id="ARBA00022448"/>
    </source>
</evidence>
<name>A0A923SEQ9_9BURK</name>
<keyword evidence="5 9" id="KW-0812">Transmembrane</keyword>
<evidence type="ECO:0000256" key="9">
    <source>
        <dbReference type="SAM" id="Phobius"/>
    </source>
</evidence>
<dbReference type="InterPro" id="IPR007272">
    <property type="entry name" value="Sulf_transp_TsuA/YedE"/>
</dbReference>
<evidence type="ECO:0000256" key="3">
    <source>
        <dbReference type="ARBA" id="ARBA00022475"/>
    </source>
</evidence>
<keyword evidence="7 9" id="KW-0472">Membrane</keyword>
<keyword evidence="4" id="KW-0997">Cell inner membrane</keyword>
<keyword evidence="11" id="KW-1185">Reference proteome</keyword>
<comment type="subcellular location">
    <subcellularLocation>
        <location evidence="1">Cell inner membrane</location>
        <topology evidence="1">Multi-pass membrane protein</topology>
    </subcellularLocation>
</comment>
<evidence type="ECO:0000256" key="7">
    <source>
        <dbReference type="ARBA" id="ARBA00023136"/>
    </source>
</evidence>
<dbReference type="Proteomes" id="UP000608513">
    <property type="component" value="Unassembled WGS sequence"/>
</dbReference>
<gene>
    <name evidence="10" type="ORF">H8N03_09575</name>
</gene>
<feature type="transmembrane region" description="Helical" evidence="9">
    <location>
        <begin position="67"/>
        <end position="88"/>
    </location>
</feature>
<feature type="transmembrane region" description="Helical" evidence="9">
    <location>
        <begin position="20"/>
        <end position="47"/>
    </location>
</feature>